<gene>
    <name evidence="2" type="ORF">OVA965_LOCUS11414</name>
    <name evidence="3" type="ORF">TMI583_LOCUS11415</name>
</gene>
<dbReference type="EMBL" id="CAJOBA010004408">
    <property type="protein sequence ID" value="CAF3712206.1"/>
    <property type="molecule type" value="Genomic_DNA"/>
</dbReference>
<sequence length="328" mass="37774">MSMRTKLAKKSEKKTKKPEDDQDYFGDLRTPTSENEFERDQFPSSDHGSSLYEQEPHTIPAEYRQDNSTILDASIPRTAHSTPAAVTTSDANSYPWNARTVISPGSDSIIHINASTEISSDIMRFNEITNSTSRVAENNKKLKLIGGIYNSYRPQTKTTLFPRRGKCLGQSRYPNYIKNGHNKGILTIEIPEIYRQEKNLIMQVVHVTERFNGCFFYHLNKLQRDDKNKNVKDENPIYHKVTEQNLRSSQIRYHGTERLDEPVKVGCPINIDIQESDIERLMETTIISPVTTELVVRQRKIMEKKPTNTEKARKKPKRCESRAAKKNL</sequence>
<name>A0A8S2DNK7_9BILA</name>
<evidence type="ECO:0000313" key="3">
    <source>
        <dbReference type="EMBL" id="CAF3712206.1"/>
    </source>
</evidence>
<feature type="region of interest" description="Disordered" evidence="1">
    <location>
        <begin position="1"/>
        <end position="52"/>
    </location>
</feature>
<comment type="caution">
    <text evidence="2">The sequence shown here is derived from an EMBL/GenBank/DDBJ whole genome shotgun (WGS) entry which is preliminary data.</text>
</comment>
<proteinExistence type="predicted"/>
<reference evidence="2" key="1">
    <citation type="submission" date="2021-02" db="EMBL/GenBank/DDBJ databases">
        <authorList>
            <person name="Nowell W R."/>
        </authorList>
    </citation>
    <scope>NUCLEOTIDE SEQUENCE</scope>
</reference>
<feature type="compositionally biased region" description="Basic residues" evidence="1">
    <location>
        <begin position="1"/>
        <end position="16"/>
    </location>
</feature>
<feature type="compositionally biased region" description="Polar residues" evidence="1">
    <location>
        <begin position="42"/>
        <end position="52"/>
    </location>
</feature>
<dbReference type="EMBL" id="CAJNOK010004404">
    <property type="protein sequence ID" value="CAF0936601.1"/>
    <property type="molecule type" value="Genomic_DNA"/>
</dbReference>
<evidence type="ECO:0000313" key="4">
    <source>
        <dbReference type="Proteomes" id="UP000677228"/>
    </source>
</evidence>
<evidence type="ECO:0000256" key="1">
    <source>
        <dbReference type="SAM" id="MobiDB-lite"/>
    </source>
</evidence>
<accession>A0A8S2DNK7</accession>
<feature type="region of interest" description="Disordered" evidence="1">
    <location>
        <begin position="304"/>
        <end position="328"/>
    </location>
</feature>
<dbReference type="Proteomes" id="UP000677228">
    <property type="component" value="Unassembled WGS sequence"/>
</dbReference>
<organism evidence="2 4">
    <name type="scientific">Didymodactylos carnosus</name>
    <dbReference type="NCBI Taxonomy" id="1234261"/>
    <lineage>
        <taxon>Eukaryota</taxon>
        <taxon>Metazoa</taxon>
        <taxon>Spiralia</taxon>
        <taxon>Gnathifera</taxon>
        <taxon>Rotifera</taxon>
        <taxon>Eurotatoria</taxon>
        <taxon>Bdelloidea</taxon>
        <taxon>Philodinida</taxon>
        <taxon>Philodinidae</taxon>
        <taxon>Didymodactylos</taxon>
    </lineage>
</organism>
<feature type="compositionally biased region" description="Basic and acidic residues" evidence="1">
    <location>
        <begin position="318"/>
        <end position="328"/>
    </location>
</feature>
<dbReference type="AlphaFoldDB" id="A0A8S2DNK7"/>
<protein>
    <submittedName>
        <fullName evidence="2">Uncharacterized protein</fullName>
    </submittedName>
</protein>
<evidence type="ECO:0000313" key="2">
    <source>
        <dbReference type="EMBL" id="CAF0936601.1"/>
    </source>
</evidence>
<dbReference type="Proteomes" id="UP000682733">
    <property type="component" value="Unassembled WGS sequence"/>
</dbReference>